<dbReference type="AlphaFoldDB" id="A0A3D8Y741"/>
<reference evidence="1 2" key="1">
    <citation type="submission" date="2018-07" db="EMBL/GenBank/DDBJ databases">
        <title>Dyadobacter roseus sp. nov., isolated from rose rhizosphere soil.</title>
        <authorList>
            <person name="Chen L."/>
        </authorList>
    </citation>
    <scope>NUCLEOTIDE SEQUENCE [LARGE SCALE GENOMIC DNA]</scope>
    <source>
        <strain evidence="1 2">RS19</strain>
    </source>
</reference>
<dbReference type="SUPFAM" id="SSF143880">
    <property type="entry name" value="NE0471 N-terminal domain-like"/>
    <property type="match status" value="1"/>
</dbReference>
<evidence type="ECO:0000313" key="1">
    <source>
        <dbReference type="EMBL" id="REA58717.1"/>
    </source>
</evidence>
<protein>
    <recommendedName>
        <fullName evidence="3">DUF2442 domain-containing protein</fullName>
    </recommendedName>
</protein>
<dbReference type="Gene3D" id="3.30.2020.10">
    <property type="entry name" value="NE0471-like N-terminal domain"/>
    <property type="match status" value="1"/>
</dbReference>
<accession>A0A3D8Y741</accession>
<gene>
    <name evidence="1" type="ORF">DSL64_20380</name>
</gene>
<comment type="caution">
    <text evidence="1">The sequence shown here is derived from an EMBL/GenBank/DDBJ whole genome shotgun (WGS) entry which is preliminary data.</text>
</comment>
<dbReference type="OrthoDB" id="337567at2"/>
<dbReference type="RefSeq" id="WP_115832772.1">
    <property type="nucleotide sequence ID" value="NZ_QNUL01000019.1"/>
</dbReference>
<keyword evidence="2" id="KW-1185">Reference proteome</keyword>
<dbReference type="Proteomes" id="UP000256373">
    <property type="component" value="Unassembled WGS sequence"/>
</dbReference>
<organism evidence="1 2">
    <name type="scientific">Dyadobacter luteus</name>
    <dbReference type="NCBI Taxonomy" id="2259619"/>
    <lineage>
        <taxon>Bacteria</taxon>
        <taxon>Pseudomonadati</taxon>
        <taxon>Bacteroidota</taxon>
        <taxon>Cytophagia</taxon>
        <taxon>Cytophagales</taxon>
        <taxon>Spirosomataceae</taxon>
        <taxon>Dyadobacter</taxon>
    </lineage>
</organism>
<evidence type="ECO:0000313" key="2">
    <source>
        <dbReference type="Proteomes" id="UP000256373"/>
    </source>
</evidence>
<sequence>MNPRIEKIISIDPFIIRALWTDKQVRTIDFGRFLSEYFDKEESIFHRILNKNAFLGAKTDGRTIYWEGITEMEDYNGEVISAPLDFCPDVLFEQSVLEE</sequence>
<evidence type="ECO:0008006" key="3">
    <source>
        <dbReference type="Google" id="ProtNLM"/>
    </source>
</evidence>
<proteinExistence type="predicted"/>
<dbReference type="EMBL" id="QNUL01000019">
    <property type="protein sequence ID" value="REA58717.1"/>
    <property type="molecule type" value="Genomic_DNA"/>
</dbReference>
<dbReference type="InterPro" id="IPR036782">
    <property type="entry name" value="NE0471-like_N"/>
</dbReference>
<name>A0A3D8Y741_9BACT</name>